<evidence type="ECO:0000313" key="2">
    <source>
        <dbReference type="Proteomes" id="UP001596405"/>
    </source>
</evidence>
<reference evidence="2" key="1">
    <citation type="journal article" date="2019" name="Int. J. Syst. Evol. Microbiol.">
        <title>The Global Catalogue of Microorganisms (GCM) 10K type strain sequencing project: providing services to taxonomists for standard genome sequencing and annotation.</title>
        <authorList>
            <consortium name="The Broad Institute Genomics Platform"/>
            <consortium name="The Broad Institute Genome Sequencing Center for Infectious Disease"/>
            <person name="Wu L."/>
            <person name="Ma J."/>
        </authorList>
    </citation>
    <scope>NUCLEOTIDE SEQUENCE [LARGE SCALE GENOMIC DNA]</scope>
    <source>
        <strain evidence="2">CGMCC 4.7393</strain>
    </source>
</reference>
<comment type="caution">
    <text evidence="1">The sequence shown here is derived from an EMBL/GenBank/DDBJ whole genome shotgun (WGS) entry which is preliminary data.</text>
</comment>
<sequence>MNYTENFEGIRIDVQAVDITITDGLQQRVRDAITKMKRFVHDINWVDVYFKVEPNHATNTKTVSMKLGIPGEDVFASESGDEWFPIMNSIEDKLRKQLEKR</sequence>
<dbReference type="Pfam" id="PF02482">
    <property type="entry name" value="Ribosomal_S30AE"/>
    <property type="match status" value="1"/>
</dbReference>
<organism evidence="1 2">
    <name type="scientific">Rufibacter roseus</name>
    <dbReference type="NCBI Taxonomy" id="1567108"/>
    <lineage>
        <taxon>Bacteria</taxon>
        <taxon>Pseudomonadati</taxon>
        <taxon>Bacteroidota</taxon>
        <taxon>Cytophagia</taxon>
        <taxon>Cytophagales</taxon>
        <taxon>Hymenobacteraceae</taxon>
        <taxon>Rufibacter</taxon>
    </lineage>
</organism>
<proteinExistence type="predicted"/>
<name>A0ABW2DUA7_9BACT</name>
<dbReference type="Gene3D" id="3.30.160.100">
    <property type="entry name" value="Ribosome hibernation promotion factor-like"/>
    <property type="match status" value="1"/>
</dbReference>
<protein>
    <submittedName>
        <fullName evidence="1">Ribosome hibernation-promoting factor, HPF/YfiA family</fullName>
    </submittedName>
</protein>
<keyword evidence="2" id="KW-1185">Reference proteome</keyword>
<dbReference type="RefSeq" id="WP_066621326.1">
    <property type="nucleotide sequence ID" value="NZ_JBHSYQ010000016.1"/>
</dbReference>
<dbReference type="Proteomes" id="UP001596405">
    <property type="component" value="Unassembled WGS sequence"/>
</dbReference>
<dbReference type="NCBIfam" id="TIGR00741">
    <property type="entry name" value="yfiA"/>
    <property type="match status" value="1"/>
</dbReference>
<dbReference type="EMBL" id="JBHSYQ010000016">
    <property type="protein sequence ID" value="MFC6999821.1"/>
    <property type="molecule type" value="Genomic_DNA"/>
</dbReference>
<accession>A0ABW2DUA7</accession>
<dbReference type="SUPFAM" id="SSF69754">
    <property type="entry name" value="Ribosome binding protein Y (YfiA homologue)"/>
    <property type="match status" value="1"/>
</dbReference>
<dbReference type="InterPro" id="IPR036567">
    <property type="entry name" value="RHF-like"/>
</dbReference>
<evidence type="ECO:0000313" key="1">
    <source>
        <dbReference type="EMBL" id="MFC6999821.1"/>
    </source>
</evidence>
<gene>
    <name evidence="1" type="primary">hpf</name>
    <name evidence="1" type="ORF">ACFQHR_19450</name>
</gene>
<dbReference type="InterPro" id="IPR003489">
    <property type="entry name" value="RHF/RaiA"/>
</dbReference>